<dbReference type="Proteomes" id="UP000054549">
    <property type="component" value="Unassembled WGS sequence"/>
</dbReference>
<dbReference type="EMBL" id="KN818256">
    <property type="protein sequence ID" value="KIL63719.1"/>
    <property type="molecule type" value="Genomic_DNA"/>
</dbReference>
<name>A0A0C2TAH9_AMAMK</name>
<protein>
    <submittedName>
        <fullName evidence="2">Uncharacterized protein</fullName>
    </submittedName>
</protein>
<dbReference type="AlphaFoldDB" id="A0A0C2TAH9"/>
<evidence type="ECO:0000313" key="3">
    <source>
        <dbReference type="Proteomes" id="UP000054549"/>
    </source>
</evidence>
<evidence type="ECO:0000256" key="1">
    <source>
        <dbReference type="SAM" id="MobiDB-lite"/>
    </source>
</evidence>
<keyword evidence="3" id="KW-1185">Reference proteome</keyword>
<dbReference type="HOGENOM" id="CLU_2060906_0_0_1"/>
<gene>
    <name evidence="2" type="ORF">M378DRAFT_164155</name>
</gene>
<organism evidence="2 3">
    <name type="scientific">Amanita muscaria (strain Koide BX008)</name>
    <dbReference type="NCBI Taxonomy" id="946122"/>
    <lineage>
        <taxon>Eukaryota</taxon>
        <taxon>Fungi</taxon>
        <taxon>Dikarya</taxon>
        <taxon>Basidiomycota</taxon>
        <taxon>Agaricomycotina</taxon>
        <taxon>Agaricomycetes</taxon>
        <taxon>Agaricomycetidae</taxon>
        <taxon>Agaricales</taxon>
        <taxon>Pluteineae</taxon>
        <taxon>Amanitaceae</taxon>
        <taxon>Amanita</taxon>
    </lineage>
</organism>
<reference evidence="2 3" key="1">
    <citation type="submission" date="2014-04" db="EMBL/GenBank/DDBJ databases">
        <title>Evolutionary Origins and Diversification of the Mycorrhizal Mutualists.</title>
        <authorList>
            <consortium name="DOE Joint Genome Institute"/>
            <consortium name="Mycorrhizal Genomics Consortium"/>
            <person name="Kohler A."/>
            <person name="Kuo A."/>
            <person name="Nagy L.G."/>
            <person name="Floudas D."/>
            <person name="Copeland A."/>
            <person name="Barry K.W."/>
            <person name="Cichocki N."/>
            <person name="Veneault-Fourrey C."/>
            <person name="LaButti K."/>
            <person name="Lindquist E.A."/>
            <person name="Lipzen A."/>
            <person name="Lundell T."/>
            <person name="Morin E."/>
            <person name="Murat C."/>
            <person name="Riley R."/>
            <person name="Ohm R."/>
            <person name="Sun H."/>
            <person name="Tunlid A."/>
            <person name="Henrissat B."/>
            <person name="Grigoriev I.V."/>
            <person name="Hibbett D.S."/>
            <person name="Martin F."/>
        </authorList>
    </citation>
    <scope>NUCLEOTIDE SEQUENCE [LARGE SCALE GENOMIC DNA]</scope>
    <source>
        <strain evidence="2 3">Koide BX008</strain>
    </source>
</reference>
<proteinExistence type="predicted"/>
<accession>A0A0C2TAH9</accession>
<feature type="compositionally biased region" description="Basic and acidic residues" evidence="1">
    <location>
        <begin position="55"/>
        <end position="66"/>
    </location>
</feature>
<evidence type="ECO:0000313" key="2">
    <source>
        <dbReference type="EMBL" id="KIL63719.1"/>
    </source>
</evidence>
<dbReference type="OrthoDB" id="2552978at2759"/>
<sequence length="119" mass="13327">MRHTAVHIHSSPNPAQLEMRIPANHGADKRFAFLRGRWSHAWRLAKYKVRLQTEEAAKEKDMEQKSDNLVALAGYGDSDEDGSEVEGPVKSPSKQSLRLDSRQLFDIGEPTLSFGPELG</sequence>
<dbReference type="InParanoid" id="A0A0C2TAH9"/>
<dbReference type="STRING" id="946122.A0A0C2TAH9"/>
<feature type="region of interest" description="Disordered" evidence="1">
    <location>
        <begin position="55"/>
        <end position="102"/>
    </location>
</feature>